<protein>
    <recommendedName>
        <fullName evidence="1">TPR repeat domain-containing protein</fullName>
    </recommendedName>
</protein>
<sequence>MALLSQVKAWNTGRLNDLATTVTTANESMKEQLDKTKKHFSDVHADWSGKAYDAAYNRVGQDYNQGTKLAGEVGELPTVLRQAASSLDSHRTVLLGKVNDAIAAGLTVSDRWEVSGTNADKVHAHQDLINTAYHALNAAATDAAKKITDQAEFIRAAGDLLGSSFDVSDDRTAAAGARLADEDAKALADALRRNDSKAIDEILSRMPQGVLSAQDIEDMNNGKNVTVPAEVQNYYKEFYKDLGADNLLSLNDHLNSESKTSPAAVAQQNAIADSIKMLSSEKVGTGIDKTGKLISPGDYTRLPSDVRKLVSSRLEDADWGKIAPQGPNVFKKHLTDEIKFADLISHGDQSLQPGTTFGTELGRQGASLAAYMDGKDPQINQWINQNWKPITPDGFFDQPDHHTLDSAAEKYLGVAGTNHESAYQLLTGLNSHTGKPLPADLSFGAIGDDYKHDGNYDPSKFGSEVFQHTWDDKGKSAASLVDWIGEHTHDKDHLGDMSREAYAKLPDILAPHDKDGNMLTQGGKSIFQLTADSFLANPELATGLSKTLAPNLDSMAGLALTTGVDGTNAHLSGPDVDHLLFLGAQSDTGKLYLETSRQLYDQAVVNQIISGHDPDSVRTPETLANLDSRVNAAILNAGSYQHVHHAMDGLAHQQDTHDVKQEASKIAKEVFKGATKELVNKFPGGEIVHGIVGNIRDDGWDSSIEQWNPKPDSTIVAFPRAHDVGDAAVVDFDSRLQAADSAAGLGRWPDGYKDYRVPYDSTYKQDLSDGLITSKEKLENFLSGGSKIEPSTK</sequence>
<keyword evidence="3" id="KW-1185">Reference proteome</keyword>
<organism evidence="2 3">
    <name type="scientific">Nocardia macrotermitis</name>
    <dbReference type="NCBI Taxonomy" id="2585198"/>
    <lineage>
        <taxon>Bacteria</taxon>
        <taxon>Bacillati</taxon>
        <taxon>Actinomycetota</taxon>
        <taxon>Actinomycetes</taxon>
        <taxon>Mycobacteriales</taxon>
        <taxon>Nocardiaceae</taxon>
        <taxon>Nocardia</taxon>
    </lineage>
</organism>
<dbReference type="OrthoDB" id="1187707at2"/>
<comment type="caution">
    <text evidence="2">The sequence shown here is derived from an EMBL/GenBank/DDBJ whole genome shotgun (WGS) entry which is preliminary data.</text>
</comment>
<evidence type="ECO:0000313" key="3">
    <source>
        <dbReference type="Proteomes" id="UP000438448"/>
    </source>
</evidence>
<dbReference type="Proteomes" id="UP000438448">
    <property type="component" value="Unassembled WGS sequence"/>
</dbReference>
<evidence type="ECO:0000259" key="1">
    <source>
        <dbReference type="Pfam" id="PF23275"/>
    </source>
</evidence>
<dbReference type="AlphaFoldDB" id="A0A7K0CWU6"/>
<dbReference type="InterPro" id="IPR057037">
    <property type="entry name" value="TPR_rep_actino"/>
</dbReference>
<name>A0A7K0CWU6_9NOCA</name>
<accession>A0A7K0CWU6</accession>
<gene>
    <name evidence="2" type="ORF">NRB20_04860</name>
</gene>
<proteinExistence type="predicted"/>
<reference evidence="2 3" key="1">
    <citation type="submission" date="2019-10" db="EMBL/GenBank/DDBJ databases">
        <title>Nocardia macrotermitis sp. nov. and Nocardia aurantia sp. nov., isolated from the gut of fungus growing-termite Macrotermes natalensis.</title>
        <authorList>
            <person name="Benndorf R."/>
            <person name="Schwitalla J."/>
            <person name="Martin K."/>
            <person name="De Beer W."/>
            <person name="Kaster A.-K."/>
            <person name="Vollmers J."/>
            <person name="Poulsen M."/>
            <person name="Beemelmanns C."/>
        </authorList>
    </citation>
    <scope>NUCLEOTIDE SEQUENCE [LARGE SCALE GENOMIC DNA]</scope>
    <source>
        <strain evidence="2 3">RB20</strain>
    </source>
</reference>
<dbReference type="SUPFAM" id="SSF140453">
    <property type="entry name" value="EsxAB dimer-like"/>
    <property type="match status" value="1"/>
</dbReference>
<dbReference type="Gene3D" id="1.10.287.1060">
    <property type="entry name" value="ESAT-6-like"/>
    <property type="match status" value="1"/>
</dbReference>
<dbReference type="EMBL" id="WEGK01000001">
    <property type="protein sequence ID" value="MQY17422.1"/>
    <property type="molecule type" value="Genomic_DNA"/>
</dbReference>
<feature type="domain" description="TPR repeat" evidence="1">
    <location>
        <begin position="208"/>
        <end position="483"/>
    </location>
</feature>
<dbReference type="InterPro" id="IPR036689">
    <property type="entry name" value="ESAT-6-like_sf"/>
</dbReference>
<dbReference type="Pfam" id="PF23275">
    <property type="entry name" value="TPR_23"/>
    <property type="match status" value="1"/>
</dbReference>
<evidence type="ECO:0000313" key="2">
    <source>
        <dbReference type="EMBL" id="MQY17422.1"/>
    </source>
</evidence>
<dbReference type="RefSeq" id="WP_153407476.1">
    <property type="nucleotide sequence ID" value="NZ_WEGK01000001.1"/>
</dbReference>